<dbReference type="PANTHER" id="PTHR30336:SF4">
    <property type="entry name" value="ENVELOPE BIOGENESIS FACTOR ELYC"/>
    <property type="match status" value="1"/>
</dbReference>
<accession>A0A378NT17</accession>
<keyword evidence="1" id="KW-0472">Membrane</keyword>
<dbReference type="GO" id="GO:0000270">
    <property type="term" value="P:peptidoglycan metabolic process"/>
    <property type="evidence" value="ECO:0007669"/>
    <property type="project" value="TreeGrafter"/>
</dbReference>
<dbReference type="InterPro" id="IPR014729">
    <property type="entry name" value="Rossmann-like_a/b/a_fold"/>
</dbReference>
<gene>
    <name evidence="3" type="ORF">NCTC10571_00953</name>
</gene>
<evidence type="ECO:0000256" key="1">
    <source>
        <dbReference type="SAM" id="Phobius"/>
    </source>
</evidence>
<dbReference type="EMBL" id="UGPP01000001">
    <property type="protein sequence ID" value="STY70809.1"/>
    <property type="molecule type" value="Genomic_DNA"/>
</dbReference>
<feature type="transmembrane region" description="Helical" evidence="1">
    <location>
        <begin position="6"/>
        <end position="31"/>
    </location>
</feature>
<feature type="transmembrane region" description="Helical" evidence="1">
    <location>
        <begin position="38"/>
        <end position="60"/>
    </location>
</feature>
<dbReference type="Proteomes" id="UP000255234">
    <property type="component" value="Unassembled WGS sequence"/>
</dbReference>
<protein>
    <submittedName>
        <fullName evidence="3">DUF218 domain</fullName>
    </submittedName>
</protein>
<dbReference type="AlphaFoldDB" id="A0A378NT17"/>
<proteinExistence type="predicted"/>
<dbReference type="Gene3D" id="3.40.50.620">
    <property type="entry name" value="HUPs"/>
    <property type="match status" value="1"/>
</dbReference>
<dbReference type="GO" id="GO:0005886">
    <property type="term" value="C:plasma membrane"/>
    <property type="evidence" value="ECO:0007669"/>
    <property type="project" value="TreeGrafter"/>
</dbReference>
<dbReference type="RefSeq" id="WP_115151285.1">
    <property type="nucleotide sequence ID" value="NZ_UGPP01000001.1"/>
</dbReference>
<evidence type="ECO:0000313" key="4">
    <source>
        <dbReference type="Proteomes" id="UP000255234"/>
    </source>
</evidence>
<dbReference type="GO" id="GO:0043164">
    <property type="term" value="P:Gram-negative-bacterium-type cell wall biogenesis"/>
    <property type="evidence" value="ECO:0007669"/>
    <property type="project" value="TreeGrafter"/>
</dbReference>
<dbReference type="Pfam" id="PF02698">
    <property type="entry name" value="DUF218"/>
    <property type="match status" value="1"/>
</dbReference>
<evidence type="ECO:0000259" key="2">
    <source>
        <dbReference type="Pfam" id="PF02698"/>
    </source>
</evidence>
<dbReference type="PANTHER" id="PTHR30336">
    <property type="entry name" value="INNER MEMBRANE PROTEIN, PROBABLE PERMEASE"/>
    <property type="match status" value="1"/>
</dbReference>
<dbReference type="InterPro" id="IPR003848">
    <property type="entry name" value="DUF218"/>
</dbReference>
<feature type="domain" description="DUF218" evidence="2">
    <location>
        <begin position="81"/>
        <end position="246"/>
    </location>
</feature>
<dbReference type="CDD" id="cd06259">
    <property type="entry name" value="YdcF-like"/>
    <property type="match status" value="1"/>
</dbReference>
<keyword evidence="1" id="KW-1133">Transmembrane helix</keyword>
<sequence length="255" mass="29009">MLYLVKIFYAFIIPPGGIISLLILFNIYLYWKKFKGKYILTVITLLFYLLSTNFIAYHLVKPLENFYQNKTIEQLKQDKNDVIIMLGGGAINVADIDGEGQVSGYVANRMITVMRLQKELDIPIILSGGKVFEDTGREADIEKRIFEGMGVNSQALILENQSRNTVENVQNSKVIMEEYNFTKPLVITSGFHLPRAMEIFAREGIEATPYVADYQMSDELVFSIFNFLPNNGSLNTSCMAIREYLGILALKLKMQ</sequence>
<name>A0A378NT17_9FIRM</name>
<dbReference type="InterPro" id="IPR051599">
    <property type="entry name" value="Cell_Envelope_Assoc"/>
</dbReference>
<keyword evidence="1" id="KW-0812">Transmembrane</keyword>
<organism evidence="3 4">
    <name type="scientific">Megamonas hypermegale</name>
    <dbReference type="NCBI Taxonomy" id="158847"/>
    <lineage>
        <taxon>Bacteria</taxon>
        <taxon>Bacillati</taxon>
        <taxon>Bacillota</taxon>
        <taxon>Negativicutes</taxon>
        <taxon>Selenomonadales</taxon>
        <taxon>Selenomonadaceae</taxon>
        <taxon>Megamonas</taxon>
    </lineage>
</organism>
<evidence type="ECO:0000313" key="3">
    <source>
        <dbReference type="EMBL" id="STY70809.1"/>
    </source>
</evidence>
<reference evidence="3 4" key="1">
    <citation type="submission" date="2018-06" db="EMBL/GenBank/DDBJ databases">
        <authorList>
            <consortium name="Pathogen Informatics"/>
            <person name="Doyle S."/>
        </authorList>
    </citation>
    <scope>NUCLEOTIDE SEQUENCE [LARGE SCALE GENOMIC DNA]</scope>
    <source>
        <strain evidence="3 4">NCTC10571</strain>
    </source>
</reference>